<evidence type="ECO:0008006" key="6">
    <source>
        <dbReference type="Google" id="ProtNLM"/>
    </source>
</evidence>
<dbReference type="OrthoDB" id="5338512at2759"/>
<name>A0A2T3AJJ5_9PEZI</name>
<proteinExistence type="predicted"/>
<keyword evidence="5" id="KW-1185">Reference proteome</keyword>
<keyword evidence="2" id="KW-1133">Transmembrane helix</keyword>
<evidence type="ECO:0000313" key="5">
    <source>
        <dbReference type="Proteomes" id="UP000241462"/>
    </source>
</evidence>
<feature type="signal peptide" evidence="3">
    <location>
        <begin position="1"/>
        <end position="24"/>
    </location>
</feature>
<dbReference type="AlphaFoldDB" id="A0A2T3AJJ5"/>
<feature type="chain" id="PRO_5015449310" description="Mid2 domain-containing protein" evidence="3">
    <location>
        <begin position="25"/>
        <end position="387"/>
    </location>
</feature>
<feature type="compositionally biased region" description="Pro residues" evidence="1">
    <location>
        <begin position="303"/>
        <end position="317"/>
    </location>
</feature>
<keyword evidence="2" id="KW-0812">Transmembrane</keyword>
<keyword evidence="2" id="KW-0472">Membrane</keyword>
<feature type="compositionally biased region" description="Low complexity" evidence="1">
    <location>
        <begin position="217"/>
        <end position="229"/>
    </location>
</feature>
<feature type="compositionally biased region" description="Low complexity" evidence="1">
    <location>
        <begin position="181"/>
        <end position="195"/>
    </location>
</feature>
<evidence type="ECO:0000313" key="4">
    <source>
        <dbReference type="EMBL" id="PSS00747.1"/>
    </source>
</evidence>
<evidence type="ECO:0000256" key="2">
    <source>
        <dbReference type="SAM" id="Phobius"/>
    </source>
</evidence>
<organism evidence="4 5">
    <name type="scientific">Coniella lustricola</name>
    <dbReference type="NCBI Taxonomy" id="2025994"/>
    <lineage>
        <taxon>Eukaryota</taxon>
        <taxon>Fungi</taxon>
        <taxon>Dikarya</taxon>
        <taxon>Ascomycota</taxon>
        <taxon>Pezizomycotina</taxon>
        <taxon>Sordariomycetes</taxon>
        <taxon>Sordariomycetidae</taxon>
        <taxon>Diaporthales</taxon>
        <taxon>Schizoparmaceae</taxon>
        <taxon>Coniella</taxon>
    </lineage>
</organism>
<dbReference type="EMBL" id="KZ678381">
    <property type="protein sequence ID" value="PSS00747.1"/>
    <property type="molecule type" value="Genomic_DNA"/>
</dbReference>
<dbReference type="STRING" id="2025994.A0A2T3AJJ5"/>
<feature type="region of interest" description="Disordered" evidence="1">
    <location>
        <begin position="268"/>
        <end position="325"/>
    </location>
</feature>
<gene>
    <name evidence="4" type="ORF">BD289DRAFT_479208</name>
</gene>
<evidence type="ECO:0000256" key="1">
    <source>
        <dbReference type="SAM" id="MobiDB-lite"/>
    </source>
</evidence>
<evidence type="ECO:0000256" key="3">
    <source>
        <dbReference type="SAM" id="SignalP"/>
    </source>
</evidence>
<reference evidence="4 5" key="1">
    <citation type="journal article" date="2018" name="Mycol. Prog.">
        <title>Coniella lustricola, a new species from submerged detritus.</title>
        <authorList>
            <person name="Raudabaugh D.B."/>
            <person name="Iturriaga T."/>
            <person name="Carver A."/>
            <person name="Mondo S."/>
            <person name="Pangilinan J."/>
            <person name="Lipzen A."/>
            <person name="He G."/>
            <person name="Amirebrahimi M."/>
            <person name="Grigoriev I.V."/>
            <person name="Miller A.N."/>
        </authorList>
    </citation>
    <scope>NUCLEOTIDE SEQUENCE [LARGE SCALE GENOMIC DNA]</scope>
    <source>
        <strain evidence="4 5">B22-T-1</strain>
    </source>
</reference>
<dbReference type="Proteomes" id="UP000241462">
    <property type="component" value="Unassembled WGS sequence"/>
</dbReference>
<accession>A0A2T3AJJ5</accession>
<feature type="region of interest" description="Disordered" evidence="1">
    <location>
        <begin position="172"/>
        <end position="195"/>
    </location>
</feature>
<feature type="region of interest" description="Disordered" evidence="1">
    <location>
        <begin position="210"/>
        <end position="229"/>
    </location>
</feature>
<protein>
    <recommendedName>
        <fullName evidence="6">Mid2 domain-containing protein</fullName>
    </recommendedName>
</protein>
<keyword evidence="3" id="KW-0732">Signal</keyword>
<sequence>MHSNHSFSALLLLISILCLTSALAAEARGTDSTALETDGFERRTAAFHQRTQEQLDSLFQGWQRSSTDICPANSTQCGNGLPSDFCCPVGNSCKALADNTTVLCCAEGETCASIEPITCDITWLNATAHPSMSVHTTNLTGELPTCGSGCCPFGYTCNVNESDSTKSTCALSKGSTRVTDPSTSSTASPSATTVGVSAATGTNTGLILATETPQPASTGSSSSGSSGSSRRIVGIAAGSAAAGVACIGGIIAYAFIRRKNSQKRIIESQRDFSYHNSHSRPTRPIMPAHSRSTPTLSGRKIAPPEPSPPPPPLPPKEPYQTPRRKRKSLLSWVPSIINRTPVELPATPVPSSRWAELERPQVAHLPYQDDLLGQVHELEADARWRLG</sequence>
<feature type="transmembrane region" description="Helical" evidence="2">
    <location>
        <begin position="232"/>
        <end position="256"/>
    </location>
</feature>
<dbReference type="InParanoid" id="A0A2T3AJJ5"/>